<dbReference type="RefSeq" id="XP_005832460.1">
    <property type="nucleotide sequence ID" value="XM_005832403.1"/>
</dbReference>
<dbReference type="PROSITE" id="PS50020">
    <property type="entry name" value="WW_DOMAIN_2"/>
    <property type="match status" value="2"/>
</dbReference>
<reference evidence="3" key="3">
    <citation type="submission" date="2016-03" db="UniProtKB">
        <authorList>
            <consortium name="EnsemblProtists"/>
        </authorList>
    </citation>
    <scope>IDENTIFICATION</scope>
</reference>
<dbReference type="HOGENOM" id="CLU_1457110_0_0_1"/>
<dbReference type="PaxDb" id="55529-EKX45480"/>
<dbReference type="Gene3D" id="2.20.70.10">
    <property type="match status" value="1"/>
</dbReference>
<evidence type="ECO:0000313" key="2">
    <source>
        <dbReference type="EMBL" id="EKX45480.1"/>
    </source>
</evidence>
<gene>
    <name evidence="2" type="ORF">GUITHDRAFT_139039</name>
</gene>
<name>L1JBL3_GUITC</name>
<accession>L1JBL3</accession>
<dbReference type="PANTHER" id="PTHR21715">
    <property type="entry name" value="RH04127P"/>
    <property type="match status" value="1"/>
</dbReference>
<feature type="domain" description="WW" evidence="1">
    <location>
        <begin position="10"/>
        <end position="44"/>
    </location>
</feature>
<dbReference type="Proteomes" id="UP000011087">
    <property type="component" value="Unassembled WGS sequence"/>
</dbReference>
<dbReference type="SMART" id="SM00456">
    <property type="entry name" value="WW"/>
    <property type="match status" value="2"/>
</dbReference>
<proteinExistence type="predicted"/>
<evidence type="ECO:0000313" key="3">
    <source>
        <dbReference type="EnsemblProtists" id="EKX45480"/>
    </source>
</evidence>
<dbReference type="SUPFAM" id="SSF51045">
    <property type="entry name" value="WW domain"/>
    <property type="match status" value="2"/>
</dbReference>
<dbReference type="CDD" id="cd00201">
    <property type="entry name" value="WW"/>
    <property type="match status" value="2"/>
</dbReference>
<dbReference type="eggNOG" id="ENOG502S076">
    <property type="taxonomic scope" value="Eukaryota"/>
</dbReference>
<dbReference type="Pfam" id="PF00397">
    <property type="entry name" value="WW"/>
    <property type="match status" value="2"/>
</dbReference>
<reference evidence="2 4" key="1">
    <citation type="journal article" date="2012" name="Nature">
        <title>Algal genomes reveal evolutionary mosaicism and the fate of nucleomorphs.</title>
        <authorList>
            <consortium name="DOE Joint Genome Institute"/>
            <person name="Curtis B.A."/>
            <person name="Tanifuji G."/>
            <person name="Burki F."/>
            <person name="Gruber A."/>
            <person name="Irimia M."/>
            <person name="Maruyama S."/>
            <person name="Arias M.C."/>
            <person name="Ball S.G."/>
            <person name="Gile G.H."/>
            <person name="Hirakawa Y."/>
            <person name="Hopkins J.F."/>
            <person name="Kuo A."/>
            <person name="Rensing S.A."/>
            <person name="Schmutz J."/>
            <person name="Symeonidi A."/>
            <person name="Elias M."/>
            <person name="Eveleigh R.J."/>
            <person name="Herman E.K."/>
            <person name="Klute M.J."/>
            <person name="Nakayama T."/>
            <person name="Obornik M."/>
            <person name="Reyes-Prieto A."/>
            <person name="Armbrust E.V."/>
            <person name="Aves S.J."/>
            <person name="Beiko R.G."/>
            <person name="Coutinho P."/>
            <person name="Dacks J.B."/>
            <person name="Durnford D.G."/>
            <person name="Fast N.M."/>
            <person name="Green B.R."/>
            <person name="Grisdale C.J."/>
            <person name="Hempel F."/>
            <person name="Henrissat B."/>
            <person name="Hoppner M.P."/>
            <person name="Ishida K."/>
            <person name="Kim E."/>
            <person name="Koreny L."/>
            <person name="Kroth P.G."/>
            <person name="Liu Y."/>
            <person name="Malik S.B."/>
            <person name="Maier U.G."/>
            <person name="McRose D."/>
            <person name="Mock T."/>
            <person name="Neilson J.A."/>
            <person name="Onodera N.T."/>
            <person name="Poole A.M."/>
            <person name="Pritham E.J."/>
            <person name="Richards T.A."/>
            <person name="Rocap G."/>
            <person name="Roy S.W."/>
            <person name="Sarai C."/>
            <person name="Schaack S."/>
            <person name="Shirato S."/>
            <person name="Slamovits C.H."/>
            <person name="Spencer D.F."/>
            <person name="Suzuki S."/>
            <person name="Worden A.Z."/>
            <person name="Zauner S."/>
            <person name="Barry K."/>
            <person name="Bell C."/>
            <person name="Bharti A.K."/>
            <person name="Crow J.A."/>
            <person name="Grimwood J."/>
            <person name="Kramer R."/>
            <person name="Lindquist E."/>
            <person name="Lucas S."/>
            <person name="Salamov A."/>
            <person name="McFadden G.I."/>
            <person name="Lane C.E."/>
            <person name="Keeling P.J."/>
            <person name="Gray M.W."/>
            <person name="Grigoriev I.V."/>
            <person name="Archibald J.M."/>
        </authorList>
    </citation>
    <scope>NUCLEOTIDE SEQUENCE</scope>
    <source>
        <strain evidence="2 4">CCMP2712</strain>
    </source>
</reference>
<protein>
    <recommendedName>
        <fullName evidence="1">WW domain-containing protein</fullName>
    </recommendedName>
</protein>
<dbReference type="PROSITE" id="PS01159">
    <property type="entry name" value="WW_DOMAIN_1"/>
    <property type="match status" value="1"/>
</dbReference>
<organism evidence="2">
    <name type="scientific">Guillardia theta (strain CCMP2712)</name>
    <name type="common">Cryptophyte</name>
    <dbReference type="NCBI Taxonomy" id="905079"/>
    <lineage>
        <taxon>Eukaryota</taxon>
        <taxon>Cryptophyceae</taxon>
        <taxon>Pyrenomonadales</taxon>
        <taxon>Geminigeraceae</taxon>
        <taxon>Guillardia</taxon>
    </lineage>
</organism>
<evidence type="ECO:0000313" key="4">
    <source>
        <dbReference type="Proteomes" id="UP000011087"/>
    </source>
</evidence>
<dbReference type="PANTHER" id="PTHR21715:SF0">
    <property type="entry name" value="RH04127P"/>
    <property type="match status" value="1"/>
</dbReference>
<dbReference type="EnsemblProtists" id="EKX45480">
    <property type="protein sequence ID" value="EKX45480"/>
    <property type="gene ID" value="GUITHDRAFT_139039"/>
</dbReference>
<feature type="domain" description="WW" evidence="1">
    <location>
        <begin position="102"/>
        <end position="135"/>
    </location>
</feature>
<keyword evidence="4" id="KW-1185">Reference proteome</keyword>
<dbReference type="InterPro" id="IPR036020">
    <property type="entry name" value="WW_dom_sf"/>
</dbReference>
<dbReference type="InterPro" id="IPR001202">
    <property type="entry name" value="WW_dom"/>
</dbReference>
<dbReference type="Gene3D" id="3.30.1470.10">
    <property type="entry name" value="Photosystem I PsaD, reaction center subunit II"/>
    <property type="match status" value="1"/>
</dbReference>
<dbReference type="EMBL" id="JH992999">
    <property type="protein sequence ID" value="EKX45480.1"/>
    <property type="molecule type" value="Genomic_DNA"/>
</dbReference>
<evidence type="ECO:0000259" key="1">
    <source>
        <dbReference type="PROSITE" id="PS50020"/>
    </source>
</evidence>
<sequence>MSSAKKNFSMPSKSIWRKALDPNTNEIYFYHTTTKATQWDRPEDYDTEEDEAFELLKEKSKGGSNLLLDAMVGKILEYALYIGIDPTTEPHLLWIAEEGVAAELPEDYTQHTNKKGEVYYFNNKTKISQWEHPLDQKYKELVVIKRAEATGSPSQHEDGQAGLEHMEEVVPMTLVSKMAPPTGFLW</sequence>
<dbReference type="AlphaFoldDB" id="L1JBL3"/>
<reference evidence="4" key="2">
    <citation type="submission" date="2012-11" db="EMBL/GenBank/DDBJ databases">
        <authorList>
            <person name="Kuo A."/>
            <person name="Curtis B.A."/>
            <person name="Tanifuji G."/>
            <person name="Burki F."/>
            <person name="Gruber A."/>
            <person name="Irimia M."/>
            <person name="Maruyama S."/>
            <person name="Arias M.C."/>
            <person name="Ball S.G."/>
            <person name="Gile G.H."/>
            <person name="Hirakawa Y."/>
            <person name="Hopkins J.F."/>
            <person name="Rensing S.A."/>
            <person name="Schmutz J."/>
            <person name="Symeonidi A."/>
            <person name="Elias M."/>
            <person name="Eveleigh R.J."/>
            <person name="Herman E.K."/>
            <person name="Klute M.J."/>
            <person name="Nakayama T."/>
            <person name="Obornik M."/>
            <person name="Reyes-Prieto A."/>
            <person name="Armbrust E.V."/>
            <person name="Aves S.J."/>
            <person name="Beiko R.G."/>
            <person name="Coutinho P."/>
            <person name="Dacks J.B."/>
            <person name="Durnford D.G."/>
            <person name="Fast N.M."/>
            <person name="Green B.R."/>
            <person name="Grisdale C."/>
            <person name="Hempe F."/>
            <person name="Henrissat B."/>
            <person name="Hoppner M.P."/>
            <person name="Ishida K.-I."/>
            <person name="Kim E."/>
            <person name="Koreny L."/>
            <person name="Kroth P.G."/>
            <person name="Liu Y."/>
            <person name="Malik S.-B."/>
            <person name="Maier U.G."/>
            <person name="McRose D."/>
            <person name="Mock T."/>
            <person name="Neilson J.A."/>
            <person name="Onodera N.T."/>
            <person name="Poole A.M."/>
            <person name="Pritham E.J."/>
            <person name="Richards T.A."/>
            <person name="Rocap G."/>
            <person name="Roy S.W."/>
            <person name="Sarai C."/>
            <person name="Schaack S."/>
            <person name="Shirato S."/>
            <person name="Slamovits C.H."/>
            <person name="Spencer D.F."/>
            <person name="Suzuki S."/>
            <person name="Worden A.Z."/>
            <person name="Zauner S."/>
            <person name="Barry K."/>
            <person name="Bell C."/>
            <person name="Bharti A.K."/>
            <person name="Crow J.A."/>
            <person name="Grimwood J."/>
            <person name="Kramer R."/>
            <person name="Lindquist E."/>
            <person name="Lucas S."/>
            <person name="Salamov A."/>
            <person name="McFadden G.I."/>
            <person name="Lane C.E."/>
            <person name="Keeling P.J."/>
            <person name="Gray M.W."/>
            <person name="Grigoriev I.V."/>
            <person name="Archibald J.M."/>
        </authorList>
    </citation>
    <scope>NUCLEOTIDE SEQUENCE</scope>
    <source>
        <strain evidence="4">CCMP2712</strain>
    </source>
</reference>
<dbReference type="KEGG" id="gtt:GUITHDRAFT_139039"/>
<dbReference type="GeneID" id="17302038"/>
<dbReference type="InterPro" id="IPR053233">
    <property type="entry name" value="ABRA-related"/>
</dbReference>
<dbReference type="OrthoDB" id="6344460at2759"/>